<dbReference type="InterPro" id="IPR038740">
    <property type="entry name" value="BioF2-like_GNAT_dom"/>
</dbReference>
<dbReference type="Pfam" id="PF13480">
    <property type="entry name" value="Acetyltransf_6"/>
    <property type="match status" value="1"/>
</dbReference>
<dbReference type="KEGG" id="bgok:Pr1d_15990"/>
<reference evidence="2 3" key="1">
    <citation type="submission" date="2019-08" db="EMBL/GenBank/DDBJ databases">
        <title>Deep-cultivation of Planctomycetes and their phenomic and genomic characterization uncovers novel biology.</title>
        <authorList>
            <person name="Wiegand S."/>
            <person name="Jogler M."/>
            <person name="Boedeker C."/>
            <person name="Pinto D."/>
            <person name="Vollmers J."/>
            <person name="Rivas-Marin E."/>
            <person name="Kohn T."/>
            <person name="Peeters S.H."/>
            <person name="Heuer A."/>
            <person name="Rast P."/>
            <person name="Oberbeckmann S."/>
            <person name="Bunk B."/>
            <person name="Jeske O."/>
            <person name="Meyerdierks A."/>
            <person name="Storesund J.E."/>
            <person name="Kallscheuer N."/>
            <person name="Luecker S."/>
            <person name="Lage O.M."/>
            <person name="Pohl T."/>
            <person name="Merkel B.J."/>
            <person name="Hornburger P."/>
            <person name="Mueller R.-W."/>
            <person name="Bruemmer F."/>
            <person name="Labrenz M."/>
            <person name="Spormann A.M."/>
            <person name="Op den Camp H."/>
            <person name="Overmann J."/>
            <person name="Amann R."/>
            <person name="Jetten M.S.M."/>
            <person name="Mascher T."/>
            <person name="Medema M.H."/>
            <person name="Devos D.P."/>
            <person name="Kaster A.-K."/>
            <person name="Ovreas L."/>
            <person name="Rohde M."/>
            <person name="Galperin M.Y."/>
            <person name="Jogler C."/>
        </authorList>
    </citation>
    <scope>NUCLEOTIDE SEQUENCE [LARGE SCALE GENOMIC DNA]</scope>
    <source>
        <strain evidence="2 3">Pr1d</strain>
    </source>
</reference>
<evidence type="ECO:0000313" key="2">
    <source>
        <dbReference type="EMBL" id="QEG34324.1"/>
    </source>
</evidence>
<name>A0A5B9Q5I5_9BACT</name>
<dbReference type="EMBL" id="CP042913">
    <property type="protein sequence ID" value="QEG34324.1"/>
    <property type="molecule type" value="Genomic_DNA"/>
</dbReference>
<evidence type="ECO:0000313" key="3">
    <source>
        <dbReference type="Proteomes" id="UP000323917"/>
    </source>
</evidence>
<dbReference type="Gene3D" id="3.40.630.30">
    <property type="match status" value="1"/>
</dbReference>
<dbReference type="RefSeq" id="WP_168205115.1">
    <property type="nucleotide sequence ID" value="NZ_CP042913.1"/>
</dbReference>
<organism evidence="2 3">
    <name type="scientific">Bythopirellula goksoeyrii</name>
    <dbReference type="NCBI Taxonomy" id="1400387"/>
    <lineage>
        <taxon>Bacteria</taxon>
        <taxon>Pseudomonadati</taxon>
        <taxon>Planctomycetota</taxon>
        <taxon>Planctomycetia</taxon>
        <taxon>Pirellulales</taxon>
        <taxon>Lacipirellulaceae</taxon>
        <taxon>Bythopirellula</taxon>
    </lineage>
</organism>
<sequence length="361" mass="40753">MGHFDVIEKASGTQRLINVVAHNELRTRLRAWQEFLARQGDGPMYRDPLWLLVLAEGRGHVPYCLEAICGGHVRGILPLALVASPLFGRFLVSLPHVSSGGVCADNSTTELELVDQAIALAEELDVDFLELRHKCLLPHAELQHVFTDKAHMRMELPEEEGLLWDQVGTKVRNQVRKAEKLSFRGTWGGVEILDDFYTIYTRRMRDFGTPTDGKVLFEKILACFPQQAELIVVRQHNRPVAAAMVLHGQGISEMHRSAAITELRSTGVNSWMHWQALLRTQQRGNRHFDFGRPTVGSSVYTFKKRFGATPQPAAVQHYLRRGSPEGLRRAGGKFNLPIRLWSCLPVCVTRWLGPWIARGMP</sequence>
<dbReference type="NCBIfam" id="TIGR03019">
    <property type="entry name" value="pepcterm_femAB"/>
    <property type="match status" value="1"/>
</dbReference>
<dbReference type="Proteomes" id="UP000323917">
    <property type="component" value="Chromosome"/>
</dbReference>
<feature type="domain" description="BioF2-like acetyltransferase" evidence="1">
    <location>
        <begin position="170"/>
        <end position="293"/>
    </location>
</feature>
<evidence type="ECO:0000259" key="1">
    <source>
        <dbReference type="Pfam" id="PF13480"/>
    </source>
</evidence>
<gene>
    <name evidence="2" type="ORF">Pr1d_15990</name>
</gene>
<dbReference type="InterPro" id="IPR016181">
    <property type="entry name" value="Acyl_CoA_acyltransferase"/>
</dbReference>
<accession>A0A5B9Q5I5</accession>
<proteinExistence type="predicted"/>
<dbReference type="AlphaFoldDB" id="A0A5B9Q5I5"/>
<dbReference type="InterPro" id="IPR017469">
    <property type="entry name" value="PEP-CTERM_FemAB-rel"/>
</dbReference>
<dbReference type="SUPFAM" id="SSF55729">
    <property type="entry name" value="Acyl-CoA N-acyltransferases (Nat)"/>
    <property type="match status" value="1"/>
</dbReference>
<protein>
    <recommendedName>
        <fullName evidence="1">BioF2-like acetyltransferase domain-containing protein</fullName>
    </recommendedName>
</protein>
<keyword evidence="3" id="KW-1185">Reference proteome</keyword>